<dbReference type="AlphaFoldDB" id="A0A1L6TAH4"/>
<dbReference type="Pfam" id="PF06470">
    <property type="entry name" value="SMC_hinge"/>
    <property type="match status" value="1"/>
</dbReference>
<keyword evidence="3 6" id="KW-0067">ATP-binding</keyword>
<dbReference type="InterPro" id="IPR027417">
    <property type="entry name" value="P-loop_NTPase"/>
</dbReference>
<dbReference type="Pfam" id="PF02463">
    <property type="entry name" value="SMC_N"/>
    <property type="match status" value="1"/>
</dbReference>
<feature type="binding site" evidence="6">
    <location>
        <begin position="32"/>
        <end position="39"/>
    </location>
    <ligand>
        <name>ATP</name>
        <dbReference type="ChEBI" id="CHEBI:30616"/>
    </ligand>
</feature>
<keyword evidence="1 6" id="KW-0963">Cytoplasm</keyword>
<reference evidence="7 8" key="1">
    <citation type="journal article" date="2014" name="Genome Announc.">
        <title>Comparative Genome Analysis of Two Isolates of the Fish Pathogen Piscirickettsia salmonis from Different Hosts Reveals Major Differences in Virulence-Associated Secretion Systems.</title>
        <authorList>
            <person name="Bohle H."/>
            <person name="Henriquez P."/>
            <person name="Grothusen H."/>
            <person name="Navas E."/>
            <person name="Sandoval A."/>
            <person name="Bustamante F."/>
            <person name="Bustos P."/>
            <person name="Mancilla M."/>
        </authorList>
    </citation>
    <scope>NUCLEOTIDE SEQUENCE [LARGE SCALE GENOMIC DNA]</scope>
    <source>
        <strain evidence="8">B1-32597</strain>
    </source>
</reference>
<gene>
    <name evidence="6" type="primary">smc</name>
    <name evidence="7" type="ORF">KU39_1075</name>
</gene>
<protein>
    <recommendedName>
        <fullName evidence="6">Chromosome partition protein Smc</fullName>
    </recommendedName>
</protein>
<dbReference type="GO" id="GO:0005524">
    <property type="term" value="F:ATP binding"/>
    <property type="evidence" value="ECO:0007669"/>
    <property type="project" value="UniProtKB-UniRule"/>
</dbReference>
<dbReference type="InterPro" id="IPR003395">
    <property type="entry name" value="RecF/RecN/SMC_N"/>
</dbReference>
<sequence>MRLKKIKLAGFKSFVDPMTVELPSQLAAIVGPNGCGKSNIIDAVRWVMGESSAKNLRGESITDVIFSGSSARKPVSQATIELIFDNSQGKLVGPYVSYSEISIKRIVNREAQSSYFLNGTKCRKRDIADVFLGTGLGPRSYSIIEQGMISRVIEAKPEELRVHLEEAAGISKYKERRKETERRIRHTRENLERLGDIREELGKQLSRLHQQAQAAEKYQNFKKEEREVKGQLYIQRWKSLQTQHGQEQKKIQEHEVIVEKQRAGQQHIDASLEKERLALSEASEKLHACQADYYQAGNEVSRLEQQIEHATTRIRETGQEMARLNTSLEKARSELAADEQQKVLLSAQEEALEPETELLQNAVDEAALSAEEAEVSYRQLEKERESLLQQVALCRQEAEVEQTRIRHMEEQGQRLQQRLERLRAETHNSDLISLEVGLEDVQGQQRELEEKEQELQLGAEEQQQRLIQQRQLIEQQRKGLEQQRGELHPLKGRLASLEALQQAALFDVNADSASSVKTWLETQGLIASKQLAQSLRVQEGWETAVETVLGDNLQALYTPGYQVNACVAELEMSLICIDQPLALNVNTQVAQGHENQAGILKLTDVIEPGESLPSQLQHVYLAEDLLAALRIRSELKSYESVVTVDGLWLGVNWLKVTKRDDSQSGVIAREKELMTLRQQELALEESICLHEEQLSQSQEVLMQVEAQVKSVQQQAQALQRELAEVKARVSGRLAHIEQVRARLAVVEHELSEALELFNEEQEEIKIARQRLEIAVEKMAELELQRQALESGRVEASRTTQEARQQLESLKSQYQQKQMQLQRVQSEQAGIKAALQRLEELLGRDKVRLVELEQSRIGLEEPLEEQRMLLDEQLERQLSFEDRLKTVKDQAQAHENQVRTFEKQLHEQMNQVAHAREALEQGRMQAQELFIRRQSVEEQLVEAGFQLRGLLEIYQEGCDVKELETALEDIGRRIQRLGVINLAAIDEYAGQSERKVYLDAQHDDLTEALDMLEAAIRKIDKETRTRFKETFDEVNGHFKLLFPKLFGGGSATLELIGEDLLEAGVALMAHPPGKRNSTIHLLSGGEKALTAAALVFAIFQLNPAPFCMLDEVDAPLDDANVGRFCRLVEEMSESVQFIFISHNKIAMEMADQLVGVTMREPGVSRLVAVDIEKALEMAEE</sequence>
<dbReference type="RefSeq" id="WP_017378004.1">
    <property type="nucleotide sequence ID" value="NZ_CP012508.1"/>
</dbReference>
<comment type="domain">
    <text evidence="6">Contains large globular domains required for ATP hydrolysis at each terminus and a third globular domain forming a flexible hinge near the middle of the molecule. These domains are separated by coiled-coil structures.</text>
</comment>
<dbReference type="GO" id="GO:0003677">
    <property type="term" value="F:DNA binding"/>
    <property type="evidence" value="ECO:0007669"/>
    <property type="project" value="UniProtKB-UniRule"/>
</dbReference>
<dbReference type="Proteomes" id="UP000029558">
    <property type="component" value="Chromosome"/>
</dbReference>
<dbReference type="GO" id="GO:0016887">
    <property type="term" value="F:ATP hydrolysis activity"/>
    <property type="evidence" value="ECO:0007669"/>
    <property type="project" value="InterPro"/>
</dbReference>
<comment type="subcellular location">
    <subcellularLocation>
        <location evidence="6">Cytoplasm</location>
    </subcellularLocation>
</comment>
<evidence type="ECO:0000256" key="1">
    <source>
        <dbReference type="ARBA" id="ARBA00022490"/>
    </source>
</evidence>
<keyword evidence="2 6" id="KW-0547">Nucleotide-binding</keyword>
<dbReference type="InterPro" id="IPR011890">
    <property type="entry name" value="SMC_prok"/>
</dbReference>
<dbReference type="PIRSF" id="PIRSF005719">
    <property type="entry name" value="SMC"/>
    <property type="match status" value="1"/>
</dbReference>
<dbReference type="Gene3D" id="3.40.50.300">
    <property type="entry name" value="P-loop containing nucleotide triphosphate hydrolases"/>
    <property type="match status" value="2"/>
</dbReference>
<comment type="similarity">
    <text evidence="6">Belongs to the SMC family.</text>
</comment>
<keyword evidence="4 6" id="KW-0175">Coiled coil</keyword>
<evidence type="ECO:0000256" key="3">
    <source>
        <dbReference type="ARBA" id="ARBA00022840"/>
    </source>
</evidence>
<comment type="subunit">
    <text evidence="6">Homodimer.</text>
</comment>
<dbReference type="CDD" id="cd03278">
    <property type="entry name" value="ABC_SMC_barmotin"/>
    <property type="match status" value="2"/>
</dbReference>
<evidence type="ECO:0000256" key="4">
    <source>
        <dbReference type="ARBA" id="ARBA00023054"/>
    </source>
</evidence>
<comment type="function">
    <text evidence="6">Required for chromosome condensation and partitioning.</text>
</comment>
<evidence type="ECO:0000256" key="5">
    <source>
        <dbReference type="ARBA" id="ARBA00023125"/>
    </source>
</evidence>
<dbReference type="InterPro" id="IPR024704">
    <property type="entry name" value="SMC"/>
</dbReference>
<feature type="coiled-coil region" evidence="6">
    <location>
        <begin position="883"/>
        <end position="917"/>
    </location>
</feature>
<name>A0A1L6TAH4_PISSA</name>
<organism evidence="7 8">
    <name type="scientific">Piscirickettsia salmonis</name>
    <dbReference type="NCBI Taxonomy" id="1238"/>
    <lineage>
        <taxon>Bacteria</taxon>
        <taxon>Pseudomonadati</taxon>
        <taxon>Pseudomonadota</taxon>
        <taxon>Gammaproteobacteria</taxon>
        <taxon>Thiotrichales</taxon>
        <taxon>Piscirickettsiaceae</taxon>
        <taxon>Piscirickettsia</taxon>
    </lineage>
</organism>
<dbReference type="GO" id="GO:0005737">
    <property type="term" value="C:cytoplasm"/>
    <property type="evidence" value="ECO:0007669"/>
    <property type="project" value="UniProtKB-SubCell"/>
</dbReference>
<feature type="coiled-coil region" evidence="6">
    <location>
        <begin position="272"/>
        <end position="483"/>
    </location>
</feature>
<dbReference type="InterPro" id="IPR010935">
    <property type="entry name" value="SMC_hinge"/>
</dbReference>
<dbReference type="NCBIfam" id="TIGR02168">
    <property type="entry name" value="SMC_prok_B"/>
    <property type="match status" value="1"/>
</dbReference>
<dbReference type="GO" id="GO:0030261">
    <property type="term" value="P:chromosome condensation"/>
    <property type="evidence" value="ECO:0007669"/>
    <property type="project" value="InterPro"/>
</dbReference>
<evidence type="ECO:0000256" key="2">
    <source>
        <dbReference type="ARBA" id="ARBA00022741"/>
    </source>
</evidence>
<evidence type="ECO:0000256" key="6">
    <source>
        <dbReference type="HAMAP-Rule" id="MF_01894"/>
    </source>
</evidence>
<dbReference type="GO" id="GO:0007059">
    <property type="term" value="P:chromosome segregation"/>
    <property type="evidence" value="ECO:0007669"/>
    <property type="project" value="UniProtKB-UniRule"/>
</dbReference>
<dbReference type="HAMAP" id="MF_01894">
    <property type="entry name" value="Smc_prok"/>
    <property type="match status" value="1"/>
</dbReference>
<dbReference type="EMBL" id="CP012508">
    <property type="protein sequence ID" value="ALB22258.1"/>
    <property type="molecule type" value="Genomic_DNA"/>
</dbReference>
<dbReference type="GO" id="GO:0007062">
    <property type="term" value="P:sister chromatid cohesion"/>
    <property type="evidence" value="ECO:0007669"/>
    <property type="project" value="InterPro"/>
</dbReference>
<dbReference type="SUPFAM" id="SSF52540">
    <property type="entry name" value="P-loop containing nucleoside triphosphate hydrolases"/>
    <property type="match status" value="1"/>
</dbReference>
<dbReference type="PANTHER" id="PTHR43977">
    <property type="entry name" value="STRUCTURAL MAINTENANCE OF CHROMOSOMES PROTEIN 3"/>
    <property type="match status" value="1"/>
</dbReference>
<feature type="coiled-coil region" evidence="6">
    <location>
        <begin position="694"/>
        <end position="854"/>
    </location>
</feature>
<evidence type="ECO:0000313" key="8">
    <source>
        <dbReference type="Proteomes" id="UP000029558"/>
    </source>
</evidence>
<evidence type="ECO:0000313" key="7">
    <source>
        <dbReference type="EMBL" id="ALB22258.1"/>
    </source>
</evidence>
<dbReference type="SUPFAM" id="SSF57997">
    <property type="entry name" value="Tropomyosin"/>
    <property type="match status" value="1"/>
</dbReference>
<accession>A0A1L6TAH4</accession>
<dbReference type="GO" id="GO:0006260">
    <property type="term" value="P:DNA replication"/>
    <property type="evidence" value="ECO:0007669"/>
    <property type="project" value="UniProtKB-UniRule"/>
</dbReference>
<dbReference type="InterPro" id="IPR036277">
    <property type="entry name" value="SMC_hinge_sf"/>
</dbReference>
<dbReference type="GO" id="GO:0005694">
    <property type="term" value="C:chromosome"/>
    <property type="evidence" value="ECO:0007669"/>
    <property type="project" value="InterPro"/>
</dbReference>
<keyword evidence="5 6" id="KW-0238">DNA-binding</keyword>
<dbReference type="SUPFAM" id="SSF75553">
    <property type="entry name" value="Smc hinge domain"/>
    <property type="match status" value="1"/>
</dbReference>
<feature type="coiled-coil region" evidence="6">
    <location>
        <begin position="170"/>
        <end position="218"/>
    </location>
</feature>
<dbReference type="OrthoDB" id="9808768at2"/>
<proteinExistence type="inferred from homology"/>